<dbReference type="EMBL" id="CAKKLH010000325">
    <property type="protein sequence ID" value="CAH0112310.1"/>
    <property type="molecule type" value="Genomic_DNA"/>
</dbReference>
<dbReference type="Pfam" id="PF02992">
    <property type="entry name" value="Transposase_21"/>
    <property type="match status" value="1"/>
</dbReference>
<protein>
    <submittedName>
        <fullName evidence="1">Uncharacterized protein</fullName>
    </submittedName>
</protein>
<dbReference type="OrthoDB" id="7549404at2759"/>
<name>A0A8J2SAG6_9CRUS</name>
<dbReference type="PANTHER" id="PTHR46579">
    <property type="entry name" value="F5/8 TYPE C DOMAIN-CONTAINING PROTEIN-RELATED"/>
    <property type="match status" value="1"/>
</dbReference>
<dbReference type="PANTHER" id="PTHR46579:SF1">
    <property type="entry name" value="F5_8 TYPE C DOMAIN-CONTAINING PROTEIN"/>
    <property type="match status" value="1"/>
</dbReference>
<dbReference type="InterPro" id="IPR004242">
    <property type="entry name" value="Transposase_21"/>
</dbReference>
<dbReference type="AlphaFoldDB" id="A0A8J2SAG6"/>
<accession>A0A8J2SAG6</accession>
<comment type="caution">
    <text evidence="1">The sequence shown here is derived from an EMBL/GenBank/DDBJ whole genome shotgun (WGS) entry which is preliminary data.</text>
</comment>
<sequence>MDDIYNNFAPVDADALIDDDAEEDVIDNNSYAGSIVNNSSEESANVCDASFTICCGETLHGSSTLSSNSSASTSMAANMEAAFDEEESNAAPGNSFTGLFGETENDKIHPALQITKGQTLSLTLAFYLRHNLTKTALHDLLCLLNNVVPHCVPTSKYFVERYFFYENSKTEMHFYCPKCQTYLGTKKDSPFECPICVDSTVITAKMCIKQEDYFLVHPIKDQLAYFFENRNLFKILEAQKRKLLDPTKKGEVFTGDRYNNSDVKDFLNESPYNFTMTFSSDGIKPLKASSLSLWPITCSINELETHQKSKFLTLCCLYSGNNKPPPETILKPFVEQTISLFENGFDWHDSSGKKNNSKVMFCLCVADAPARAMFCNIVQFNGAYGCGLCLHEGSRARQGKGTVQVYDVIHPLPSLRNQESMIEHAFQAIQTNQPIFGVKGPTSLHLIPNFDVARGMVPDIMHCLFLGIDNQFMKLWKTTRTGCYYVVNFCKKIDAVLSSISPPDDVPRIVRSYGKHGSDWKANEDKAFMLLISGVALKGILPSVHYKHWLLLVNAGLLLHKHELSNIDVETAALLIYKFVHDVKQLYGKNNMSYNLHLLTHVADFVRDWGAPWAYSAFMYEDIGGKFKHGFHGSRHISQQVFHHFLAHEKVRELAKSNINPLIEDSVSSLYCRLDATYLKDHIANFTGIKKTKPLGLIQCNCLIHERNFLALQIAIGYPLPIRCATISSYSRCLFDGKVYGTAAYYSDLKRNNSIVQLFSGEVFKIDFIFQIDKLCKSDHDEDAIFCRMSVKRFFPYGNVIIIGTKLNLISVAPLKERYANNINLTSFIKKIDSSVRNIDTRRRVQVKAFFPKDILYKGILIKAENEIYCIINTVKFENS</sequence>
<dbReference type="Proteomes" id="UP000789390">
    <property type="component" value="Unassembled WGS sequence"/>
</dbReference>
<keyword evidence="2" id="KW-1185">Reference proteome</keyword>
<gene>
    <name evidence="1" type="ORF">DGAL_LOCUS16025</name>
</gene>
<evidence type="ECO:0000313" key="1">
    <source>
        <dbReference type="EMBL" id="CAH0112310.1"/>
    </source>
</evidence>
<reference evidence="1" key="1">
    <citation type="submission" date="2021-11" db="EMBL/GenBank/DDBJ databases">
        <authorList>
            <person name="Schell T."/>
        </authorList>
    </citation>
    <scope>NUCLEOTIDE SEQUENCE</scope>
    <source>
        <strain evidence="1">M5</strain>
    </source>
</reference>
<organism evidence="1 2">
    <name type="scientific">Daphnia galeata</name>
    <dbReference type="NCBI Taxonomy" id="27404"/>
    <lineage>
        <taxon>Eukaryota</taxon>
        <taxon>Metazoa</taxon>
        <taxon>Ecdysozoa</taxon>
        <taxon>Arthropoda</taxon>
        <taxon>Crustacea</taxon>
        <taxon>Branchiopoda</taxon>
        <taxon>Diplostraca</taxon>
        <taxon>Cladocera</taxon>
        <taxon>Anomopoda</taxon>
        <taxon>Daphniidae</taxon>
        <taxon>Daphnia</taxon>
    </lineage>
</organism>
<evidence type="ECO:0000313" key="2">
    <source>
        <dbReference type="Proteomes" id="UP000789390"/>
    </source>
</evidence>
<proteinExistence type="predicted"/>